<comment type="function">
    <text evidence="7">Functions as a peptidoglycan terminase that cleaves nascent peptidoglycan strands endolytically to terminate their elongation.</text>
</comment>
<proteinExistence type="inferred from homology"/>
<keyword evidence="4 7" id="KW-0472">Membrane</keyword>
<evidence type="ECO:0000313" key="8">
    <source>
        <dbReference type="EMBL" id="PIV08337.1"/>
    </source>
</evidence>
<evidence type="ECO:0000256" key="4">
    <source>
        <dbReference type="ARBA" id="ARBA00023136"/>
    </source>
</evidence>
<dbReference type="GO" id="GO:0071555">
    <property type="term" value="P:cell wall organization"/>
    <property type="evidence" value="ECO:0007669"/>
    <property type="project" value="UniProtKB-KW"/>
</dbReference>
<comment type="catalytic activity">
    <reaction evidence="7">
        <text>a peptidoglycan chain = a peptidoglycan chain with N-acetyl-1,6-anhydromuramyl-[peptide] at the reducing end + a peptidoglycan chain with N-acetylglucosamine at the non-reducing end.</text>
        <dbReference type="EC" id="4.2.2.29"/>
    </reaction>
</comment>
<keyword evidence="2 7" id="KW-0812">Transmembrane</keyword>
<dbReference type="GO" id="GO:0008932">
    <property type="term" value="F:lytic endotransglycosylase activity"/>
    <property type="evidence" value="ECO:0007669"/>
    <property type="project" value="UniProtKB-UniRule"/>
</dbReference>
<evidence type="ECO:0000256" key="7">
    <source>
        <dbReference type="HAMAP-Rule" id="MF_02065"/>
    </source>
</evidence>
<keyword evidence="1 7" id="KW-1003">Cell membrane</keyword>
<keyword evidence="6 7" id="KW-0961">Cell wall biogenesis/degradation</keyword>
<evidence type="ECO:0000256" key="1">
    <source>
        <dbReference type="ARBA" id="ARBA00022475"/>
    </source>
</evidence>
<feature type="site" description="Important for catalytic activity" evidence="7">
    <location>
        <position position="199"/>
    </location>
</feature>
<dbReference type="Pfam" id="PF02618">
    <property type="entry name" value="YceG"/>
    <property type="match status" value="1"/>
</dbReference>
<comment type="similarity">
    <text evidence="7">Belongs to the transglycosylase MltG family.</text>
</comment>
<accession>A0A2M7BSA8</accession>
<keyword evidence="5 7" id="KW-0456">Lyase</keyword>
<name>A0A2M7BSA8_9BACT</name>
<dbReference type="GO" id="GO:0005886">
    <property type="term" value="C:plasma membrane"/>
    <property type="evidence" value="ECO:0007669"/>
    <property type="project" value="UniProtKB-UniRule"/>
</dbReference>
<evidence type="ECO:0000256" key="5">
    <source>
        <dbReference type="ARBA" id="ARBA00023239"/>
    </source>
</evidence>
<dbReference type="AlphaFoldDB" id="A0A2M7BSA8"/>
<dbReference type="GO" id="GO:0009252">
    <property type="term" value="P:peptidoglycan biosynthetic process"/>
    <property type="evidence" value="ECO:0007669"/>
    <property type="project" value="UniProtKB-UniRule"/>
</dbReference>
<evidence type="ECO:0000256" key="2">
    <source>
        <dbReference type="ARBA" id="ARBA00022692"/>
    </source>
</evidence>
<sequence length="320" mass="36765">MKKFKILFLLVMLIALSVYFMYTEGSLPVDKTNEGATIFVIKKGEGELSLITKRLASEDLIRNKLVFFTIALQKGIEKKVQAGDFILSKKMTAQEVADTLTHGTVDEWITIVEGLRKEEVAQKLTEQFTLSEISFIEQAREGRLFPDTYRIPKTASVETIIKIMESNFQTKMAEARQQYPFEKRSDKEILILASLIEREAKFADDRRLIADIILKRAQSDRPLQLDATIQYGLGYQRKEKTWWKKELALEDLKVDNTYNTYERKGLPPAPICNPGLDSLKAALAANPKTSFWYYVSDKNGRIHAAKTLEEHNENIRKYVQ</sequence>
<evidence type="ECO:0000313" key="9">
    <source>
        <dbReference type="Proteomes" id="UP000230119"/>
    </source>
</evidence>
<dbReference type="EC" id="4.2.2.29" evidence="7"/>
<dbReference type="Gene3D" id="3.30.160.60">
    <property type="entry name" value="Classic Zinc Finger"/>
    <property type="match status" value="1"/>
</dbReference>
<comment type="caution">
    <text evidence="8">The sequence shown here is derived from an EMBL/GenBank/DDBJ whole genome shotgun (WGS) entry which is preliminary data.</text>
</comment>
<dbReference type="Proteomes" id="UP000230119">
    <property type="component" value="Unassembled WGS sequence"/>
</dbReference>
<evidence type="ECO:0000256" key="3">
    <source>
        <dbReference type="ARBA" id="ARBA00022989"/>
    </source>
</evidence>
<gene>
    <name evidence="7" type="primary">mltG</name>
    <name evidence="8" type="ORF">COS52_03230</name>
</gene>
<dbReference type="HAMAP" id="MF_02065">
    <property type="entry name" value="MltG"/>
    <property type="match status" value="1"/>
</dbReference>
<dbReference type="PANTHER" id="PTHR30518:SF2">
    <property type="entry name" value="ENDOLYTIC MUREIN TRANSGLYCOSYLASE"/>
    <property type="match status" value="1"/>
</dbReference>
<organism evidence="8 9">
    <name type="scientific">Candidatus Roizmanbacteria bacterium CG03_land_8_20_14_0_80_39_12</name>
    <dbReference type="NCBI Taxonomy" id="1974847"/>
    <lineage>
        <taxon>Bacteria</taxon>
        <taxon>Candidatus Roizmaniibacteriota</taxon>
    </lineage>
</organism>
<dbReference type="PANTHER" id="PTHR30518">
    <property type="entry name" value="ENDOLYTIC MUREIN TRANSGLYCOSYLASE"/>
    <property type="match status" value="1"/>
</dbReference>
<evidence type="ECO:0000256" key="6">
    <source>
        <dbReference type="ARBA" id="ARBA00023316"/>
    </source>
</evidence>
<keyword evidence="3 7" id="KW-1133">Transmembrane helix</keyword>
<dbReference type="EMBL" id="PEVA01000142">
    <property type="protein sequence ID" value="PIV08337.1"/>
    <property type="molecule type" value="Genomic_DNA"/>
</dbReference>
<dbReference type="InterPro" id="IPR003770">
    <property type="entry name" value="MLTG-like"/>
</dbReference>
<dbReference type="Gene3D" id="3.30.1490.480">
    <property type="entry name" value="Endolytic murein transglycosylase"/>
    <property type="match status" value="1"/>
</dbReference>
<reference evidence="9" key="1">
    <citation type="submission" date="2017-09" db="EMBL/GenBank/DDBJ databases">
        <title>Depth-based differentiation of microbial function through sediment-hosted aquifers and enrichment of novel symbionts in the deep terrestrial subsurface.</title>
        <authorList>
            <person name="Probst A.J."/>
            <person name="Ladd B."/>
            <person name="Jarett J.K."/>
            <person name="Geller-Mcgrath D.E."/>
            <person name="Sieber C.M.K."/>
            <person name="Emerson J.B."/>
            <person name="Anantharaman K."/>
            <person name="Thomas B.C."/>
            <person name="Malmstrom R."/>
            <person name="Stieglmeier M."/>
            <person name="Klingl A."/>
            <person name="Woyke T."/>
            <person name="Ryan C.M."/>
            <person name="Banfield J.F."/>
        </authorList>
    </citation>
    <scope>NUCLEOTIDE SEQUENCE [LARGE SCALE GENOMIC DNA]</scope>
</reference>
<dbReference type="NCBIfam" id="TIGR00247">
    <property type="entry name" value="endolytic transglycosylase MltG"/>
    <property type="match status" value="1"/>
</dbReference>
<protein>
    <recommendedName>
        <fullName evidence="7">Endolytic murein transglycosylase</fullName>
        <ecNumber evidence="7">4.2.2.29</ecNumber>
    </recommendedName>
    <alternativeName>
        <fullName evidence="7">Peptidoglycan lytic transglycosylase</fullName>
    </alternativeName>
    <alternativeName>
        <fullName evidence="7">Peptidoglycan polymerization terminase</fullName>
    </alternativeName>
</protein>